<comment type="caution">
    <text evidence="1">The sequence shown here is derived from an EMBL/GenBank/DDBJ whole genome shotgun (WGS) entry which is preliminary data.</text>
</comment>
<dbReference type="EMBL" id="JAQIFT010000047">
    <property type="protein sequence ID" value="MDA3732382.1"/>
    <property type="molecule type" value="Genomic_DNA"/>
</dbReference>
<name>A0AA42DN88_9FIRM</name>
<dbReference type="Gene3D" id="3.30.1930.10">
    <property type="entry name" value="capsid protein of prophage domain"/>
    <property type="match status" value="1"/>
</dbReference>
<reference evidence="1" key="1">
    <citation type="journal article" date="2023" name="Int. J. Syst. Evol. Microbiol.">
        <title>&lt;i&gt;Holtiella tumoricola&lt;/i&gt; gen. nov. sp. nov., isolated from a human clinical sample.</title>
        <authorList>
            <person name="Allen-Vercoe E."/>
            <person name="Daigneault M.C."/>
            <person name="Vancuren S.J."/>
            <person name="Cochrane K."/>
            <person name="O'Neal L.L."/>
            <person name="Sankaranarayanan K."/>
            <person name="Lawson P.A."/>
        </authorList>
    </citation>
    <scope>NUCLEOTIDE SEQUENCE</scope>
    <source>
        <strain evidence="1">CC70A</strain>
    </source>
</reference>
<dbReference type="RefSeq" id="WP_053983749.1">
    <property type="nucleotide sequence ID" value="NZ_JAQIFT010000047.1"/>
</dbReference>
<evidence type="ECO:0000313" key="2">
    <source>
        <dbReference type="Proteomes" id="UP001169242"/>
    </source>
</evidence>
<dbReference type="Pfam" id="PF03864">
    <property type="entry name" value="Phage_cap_E"/>
    <property type="match status" value="1"/>
</dbReference>
<evidence type="ECO:0000313" key="1">
    <source>
        <dbReference type="EMBL" id="MDA3732382.1"/>
    </source>
</evidence>
<accession>A0AA42DN88</accession>
<dbReference type="InterPro" id="IPR005564">
    <property type="entry name" value="Major_capsid_GpE"/>
</dbReference>
<proteinExistence type="predicted"/>
<protein>
    <submittedName>
        <fullName evidence="1">Major capsid protein</fullName>
    </submittedName>
</protein>
<sequence length="347" mass="38438">MGINIYETATMLEALRQTPPVHTFLRDTFFNNPKFAKTEKALIDIIKGGVSAAPFVAPRVNGVLETRRGYTTNEITTPRVAPKRVLTGEDLEKRQPGDNTYTTKSPDQIAAEMLMQDLIEMDQEITLSEEWLCAKVLLGSSFDITEYDESGKEAGTFNVDFGFTNKISVATAKKWTAEGVNPIEQIEEWIEKNILTKSSATPDIILLDPDAGKTFANNSFVKEIIQLRAQAGSFAEAQYKGRGVTSYGRFTKYGIEVVSYSNIVKANGVAEQLLPKGTCIIAQSGSGNITYGAITQKENGKWVKYMEKRVPKYSVDDEKEIDTERLASRPLPWMPDVDSYVVATGVC</sequence>
<organism evidence="1 2">
    <name type="scientific">Holtiella tumoricola</name>
    <dbReference type="NCBI Taxonomy" id="3018743"/>
    <lineage>
        <taxon>Bacteria</taxon>
        <taxon>Bacillati</taxon>
        <taxon>Bacillota</taxon>
        <taxon>Clostridia</taxon>
        <taxon>Lachnospirales</taxon>
        <taxon>Cellulosilyticaceae</taxon>
        <taxon>Holtiella</taxon>
    </lineage>
</organism>
<dbReference type="Proteomes" id="UP001169242">
    <property type="component" value="Unassembled WGS sequence"/>
</dbReference>
<dbReference type="Gene3D" id="3.15.30.10">
    <property type="entry name" value="putative capsid protein of prophage domain like"/>
    <property type="match status" value="1"/>
</dbReference>
<dbReference type="AlphaFoldDB" id="A0AA42DN88"/>
<keyword evidence="2" id="KW-1185">Reference proteome</keyword>
<gene>
    <name evidence="1" type="ORF">PBV87_12875</name>
</gene>